<reference evidence="3 4" key="1">
    <citation type="submission" date="2015-01" db="EMBL/GenBank/DDBJ databases">
        <title>Genome sequencing of Jeotgalibacillus soli.</title>
        <authorList>
            <person name="Goh K.M."/>
            <person name="Chan K.-G."/>
            <person name="Yaakop A.S."/>
            <person name="Ee R."/>
            <person name="Gan H.M."/>
            <person name="Chan C.S."/>
        </authorList>
    </citation>
    <scope>NUCLEOTIDE SEQUENCE [LARGE SCALE GENOMIC DNA]</scope>
    <source>
        <strain evidence="3 4">P9</strain>
    </source>
</reference>
<dbReference type="InterPro" id="IPR015590">
    <property type="entry name" value="Aldehyde_DH_dom"/>
</dbReference>
<sequence>MGLLASNSQLDSVLGYIAKAKEDGDRLLIGGSQLIGEPFDNDHYVEPAIVEIEKNDLEIAQEEIFEPVLCLMKIDTIL</sequence>
<dbReference type="STRING" id="889306.KP78_05020"/>
<dbReference type="InterPro" id="IPR016161">
    <property type="entry name" value="Ald_DH/histidinol_DH"/>
</dbReference>
<dbReference type="SUPFAM" id="SSF53720">
    <property type="entry name" value="ALDH-like"/>
    <property type="match status" value="1"/>
</dbReference>
<evidence type="ECO:0000313" key="4">
    <source>
        <dbReference type="Proteomes" id="UP000031938"/>
    </source>
</evidence>
<proteinExistence type="inferred from homology"/>
<dbReference type="PANTHER" id="PTHR42804">
    <property type="entry name" value="ALDEHYDE DEHYDROGENASE"/>
    <property type="match status" value="1"/>
</dbReference>
<gene>
    <name evidence="3" type="ORF">KP78_05020</name>
</gene>
<organism evidence="3 4">
    <name type="scientific">Jeotgalibacillus soli</name>
    <dbReference type="NCBI Taxonomy" id="889306"/>
    <lineage>
        <taxon>Bacteria</taxon>
        <taxon>Bacillati</taxon>
        <taxon>Bacillota</taxon>
        <taxon>Bacilli</taxon>
        <taxon>Bacillales</taxon>
        <taxon>Caryophanaceae</taxon>
        <taxon>Jeotgalibacillus</taxon>
    </lineage>
</organism>
<dbReference type="Pfam" id="PF00171">
    <property type="entry name" value="Aldedh"/>
    <property type="match status" value="1"/>
</dbReference>
<evidence type="ECO:0000259" key="2">
    <source>
        <dbReference type="Pfam" id="PF00171"/>
    </source>
</evidence>
<feature type="domain" description="Aldehyde dehydrogenase" evidence="2">
    <location>
        <begin position="1"/>
        <end position="76"/>
    </location>
</feature>
<dbReference type="GO" id="GO:0016620">
    <property type="term" value="F:oxidoreductase activity, acting on the aldehyde or oxo group of donors, NAD or NADP as acceptor"/>
    <property type="evidence" value="ECO:0007669"/>
    <property type="project" value="InterPro"/>
</dbReference>
<comment type="caution">
    <text evidence="3">The sequence shown here is derived from an EMBL/GenBank/DDBJ whole genome shotgun (WGS) entry which is preliminary data.</text>
</comment>
<name>A0A0C2VT78_9BACL</name>
<comment type="similarity">
    <text evidence="1">Belongs to the aldehyde dehydrogenase family.</text>
</comment>
<protein>
    <submittedName>
        <fullName evidence="3">Aldehyde dehydrogenase</fullName>
    </submittedName>
</protein>
<dbReference type="AlphaFoldDB" id="A0A0C2VT78"/>
<dbReference type="PANTHER" id="PTHR42804:SF1">
    <property type="entry name" value="ALDEHYDE DEHYDROGENASE-RELATED"/>
    <property type="match status" value="1"/>
</dbReference>
<dbReference type="Proteomes" id="UP000031938">
    <property type="component" value="Unassembled WGS sequence"/>
</dbReference>
<evidence type="ECO:0000313" key="3">
    <source>
        <dbReference type="EMBL" id="KIL52132.1"/>
    </source>
</evidence>
<dbReference type="InterPro" id="IPR016163">
    <property type="entry name" value="Ald_DH_C"/>
</dbReference>
<keyword evidence="4" id="KW-1185">Reference proteome</keyword>
<evidence type="ECO:0000256" key="1">
    <source>
        <dbReference type="ARBA" id="ARBA00009986"/>
    </source>
</evidence>
<dbReference type="EMBL" id="JXRP01000006">
    <property type="protein sequence ID" value="KIL52132.1"/>
    <property type="molecule type" value="Genomic_DNA"/>
</dbReference>
<dbReference type="Gene3D" id="3.40.309.10">
    <property type="entry name" value="Aldehyde Dehydrogenase, Chain A, domain 2"/>
    <property type="match status" value="1"/>
</dbReference>
<dbReference type="PATRIC" id="fig|889306.3.peg.501"/>
<accession>A0A0C2VT78</accession>